<dbReference type="EMBL" id="BK014891">
    <property type="protein sequence ID" value="DAD80922.1"/>
    <property type="molecule type" value="Genomic_DNA"/>
</dbReference>
<feature type="transmembrane region" description="Helical" evidence="1">
    <location>
        <begin position="6"/>
        <end position="30"/>
    </location>
</feature>
<proteinExistence type="predicted"/>
<name>A0A8S5MFC1_9VIRU</name>
<keyword evidence="1" id="KW-0812">Transmembrane</keyword>
<protein>
    <submittedName>
        <fullName evidence="2">Uncharacterized protein</fullName>
    </submittedName>
</protein>
<keyword evidence="1" id="KW-1133">Transmembrane helix</keyword>
<organism evidence="2">
    <name type="scientific">virus sp. ctK6s94</name>
    <dbReference type="NCBI Taxonomy" id="2826798"/>
    <lineage>
        <taxon>Viruses</taxon>
    </lineage>
</organism>
<accession>A0A8S5MFC1</accession>
<keyword evidence="1" id="KW-0472">Membrane</keyword>
<reference evidence="2" key="1">
    <citation type="journal article" date="2021" name="Proc. Natl. Acad. Sci. U.S.A.">
        <title>A Catalog of Tens of Thousands of Viruses from Human Metagenomes Reveals Hidden Associations with Chronic Diseases.</title>
        <authorList>
            <person name="Tisza M.J."/>
            <person name="Buck C.B."/>
        </authorList>
    </citation>
    <scope>NUCLEOTIDE SEQUENCE</scope>
    <source>
        <strain evidence="2">CtK6s94</strain>
    </source>
</reference>
<evidence type="ECO:0000313" key="2">
    <source>
        <dbReference type="EMBL" id="DAD80922.1"/>
    </source>
</evidence>
<evidence type="ECO:0000256" key="1">
    <source>
        <dbReference type="SAM" id="Phobius"/>
    </source>
</evidence>
<sequence>MENDIIIYLASIMPALAAVASTIITIIKVIKSVNVIKKDNEESAKQIENKIADELKILNSAIDSVYNNAEIVKLKLLYQKACTEIAEANKINAELLAKLNERV</sequence>